<sequence length="1151" mass="118884">MLHRCADNYNSFADVDDGSCAFEVYGCVFSQALNYNSEATVYDGSCVFAVLGCQNSSASNYRPDANTDDPQNPCVFLVEGCVDTAALNFDSEAQILDDSCVYPVPGCLNATAVNFNSAANEDDGSCVEARPGCEDPAADNYDPLANEPNPDAPCEYTVEGCTNSSAVNYNSLATVPDDSCVPEIPGCMASLALNYRSSANRDDGSCDFPTFGCTNSSALNYLADATADDGSCIFRVPGCTRPGALNFDSEATVDDGSCVDAVLGCTDAAALNYRPLANRDDDSCLYFGCPNPRADNYDDRTNANNQSVVVDTNGTACDFPTFGCTNSNAANYMPNATSDDGSCFRFACAQSDAPNYDDTCGAAAGLPCLDDGSCRPKIAALEDLYTEAAEALNTQPFLNDIIGNSFARGCADNNADFFDMFGLGSGGGGRRALQATAGSPAQAAAGRESEAAGTGVASLDEVLSPLRARARLGAPGKQREIATRRRFAEEPVPRPEISTGCTDSLASNFDSEAVAFSGRCWYDVIGCMNSTALNYNPIANVEGSCVPRVSGCMASSAVNFDDTATTMEGAACTWAIRGCTDPAALTFDPLATEPDPALCTAPVVGCADPLATSYSAAVNLHNSTACIYPVRGCTDSASQNYDPAAEENDGSCVRPGCAFPSAANFAPGTTVSEPDECVWLPHGCSEEPRAANYDPDAQGGGVCFVPGCRDPSAPDFDSSATFDAGCKQVARGCTDAAASNYAPRAEKDDGSCRYGGCKTPTDLAYSAGAHFHDESACRGRGNCTDSGAANFGAAGQACRFGGCTNMSDPAYSPDATFDDGTCGLSLRGCTSSSSANFDAAAAVSGGGACVPVFCGERHRRVEAAGQGVACVPHVFGCTDERAANFAAWATADDRSAVNYNSNATQGGAQDCEWPRGGCTDSASPTYRSWATVNDGSCYVADSDTPAGVEALVMLLTLSVTVLLQFLAVRFPSLRRPRLGAVALPPLAALEMAAHALSVRRLLYEAVRPALVGAEDEGGVGASSAASGVWAEWGGAIAAALEQQAGEAFSLRAAAADPASCALLMASSLALALLLAAPAALVAGCHCASQLAVQGLYRASLPRDAPPTPLILQASLALAAAALLLRFVRPALLLLSHERSGRSWRSSFGLAV</sequence>
<proteinExistence type="predicted"/>
<dbReference type="PaxDb" id="2903-EOD37155"/>
<evidence type="ECO:0000313" key="2">
    <source>
        <dbReference type="EnsemblProtists" id="EOD37155"/>
    </source>
</evidence>
<protein>
    <submittedName>
        <fullName evidence="2">Uncharacterized protein</fullName>
    </submittedName>
</protein>
<accession>A0A0D3KN20</accession>
<feature type="region of interest" description="Disordered" evidence="1">
    <location>
        <begin position="432"/>
        <end position="452"/>
    </location>
</feature>
<dbReference type="EnsemblProtists" id="EOD37155">
    <property type="protein sequence ID" value="EOD37155"/>
    <property type="gene ID" value="EMIHUDRAFT_225855"/>
</dbReference>
<name>A0A0D3KN20_EMIH1</name>
<dbReference type="HOGENOM" id="CLU_276523_0_0_1"/>
<evidence type="ECO:0000256" key="1">
    <source>
        <dbReference type="SAM" id="MobiDB-lite"/>
    </source>
</evidence>
<dbReference type="KEGG" id="ehx:EMIHUDRAFT_225855"/>
<reference evidence="2" key="2">
    <citation type="submission" date="2024-10" db="UniProtKB">
        <authorList>
            <consortium name="EnsemblProtists"/>
        </authorList>
    </citation>
    <scope>IDENTIFICATION</scope>
</reference>
<feature type="compositionally biased region" description="Low complexity" evidence="1">
    <location>
        <begin position="432"/>
        <end position="446"/>
    </location>
</feature>
<dbReference type="AlphaFoldDB" id="A0A0D3KN20"/>
<evidence type="ECO:0000313" key="3">
    <source>
        <dbReference type="Proteomes" id="UP000013827"/>
    </source>
</evidence>
<dbReference type="OMA" id="DCHERNA"/>
<keyword evidence="3" id="KW-1185">Reference proteome</keyword>
<reference evidence="3" key="1">
    <citation type="journal article" date="2013" name="Nature">
        <title>Pan genome of the phytoplankton Emiliania underpins its global distribution.</title>
        <authorList>
            <person name="Read B.A."/>
            <person name="Kegel J."/>
            <person name="Klute M.J."/>
            <person name="Kuo A."/>
            <person name="Lefebvre S.C."/>
            <person name="Maumus F."/>
            <person name="Mayer C."/>
            <person name="Miller J."/>
            <person name="Monier A."/>
            <person name="Salamov A."/>
            <person name="Young J."/>
            <person name="Aguilar M."/>
            <person name="Claverie J.M."/>
            <person name="Frickenhaus S."/>
            <person name="Gonzalez K."/>
            <person name="Herman E.K."/>
            <person name="Lin Y.C."/>
            <person name="Napier J."/>
            <person name="Ogata H."/>
            <person name="Sarno A.F."/>
            <person name="Shmutz J."/>
            <person name="Schroeder D."/>
            <person name="de Vargas C."/>
            <person name="Verret F."/>
            <person name="von Dassow P."/>
            <person name="Valentin K."/>
            <person name="Van de Peer Y."/>
            <person name="Wheeler G."/>
            <person name="Dacks J.B."/>
            <person name="Delwiche C.F."/>
            <person name="Dyhrman S.T."/>
            <person name="Glockner G."/>
            <person name="John U."/>
            <person name="Richards T."/>
            <person name="Worden A.Z."/>
            <person name="Zhang X."/>
            <person name="Grigoriev I.V."/>
            <person name="Allen A.E."/>
            <person name="Bidle K."/>
            <person name="Borodovsky M."/>
            <person name="Bowler C."/>
            <person name="Brownlee C."/>
            <person name="Cock J.M."/>
            <person name="Elias M."/>
            <person name="Gladyshev V.N."/>
            <person name="Groth M."/>
            <person name="Guda C."/>
            <person name="Hadaegh A."/>
            <person name="Iglesias-Rodriguez M.D."/>
            <person name="Jenkins J."/>
            <person name="Jones B.M."/>
            <person name="Lawson T."/>
            <person name="Leese F."/>
            <person name="Lindquist E."/>
            <person name="Lobanov A."/>
            <person name="Lomsadze A."/>
            <person name="Malik S.B."/>
            <person name="Marsh M.E."/>
            <person name="Mackinder L."/>
            <person name="Mock T."/>
            <person name="Mueller-Roeber B."/>
            <person name="Pagarete A."/>
            <person name="Parker M."/>
            <person name="Probert I."/>
            <person name="Quesneville H."/>
            <person name="Raines C."/>
            <person name="Rensing S.A."/>
            <person name="Riano-Pachon D.M."/>
            <person name="Richier S."/>
            <person name="Rokitta S."/>
            <person name="Shiraiwa Y."/>
            <person name="Soanes D.M."/>
            <person name="van der Giezen M."/>
            <person name="Wahlund T.M."/>
            <person name="Williams B."/>
            <person name="Wilson W."/>
            <person name="Wolfe G."/>
            <person name="Wurch L.L."/>
        </authorList>
    </citation>
    <scope>NUCLEOTIDE SEQUENCE</scope>
</reference>
<organism evidence="2 3">
    <name type="scientific">Emiliania huxleyi (strain CCMP1516)</name>
    <dbReference type="NCBI Taxonomy" id="280463"/>
    <lineage>
        <taxon>Eukaryota</taxon>
        <taxon>Haptista</taxon>
        <taxon>Haptophyta</taxon>
        <taxon>Prymnesiophyceae</taxon>
        <taxon>Isochrysidales</taxon>
        <taxon>Noelaerhabdaceae</taxon>
        <taxon>Emiliania</taxon>
    </lineage>
</organism>
<dbReference type="Proteomes" id="UP000013827">
    <property type="component" value="Unassembled WGS sequence"/>
</dbReference>
<dbReference type="RefSeq" id="XP_005789584.1">
    <property type="nucleotide sequence ID" value="XM_005789527.1"/>
</dbReference>
<dbReference type="GeneID" id="17282425"/>